<comment type="caution">
    <text evidence="2">The sequence shown here is derived from an EMBL/GenBank/DDBJ whole genome shotgun (WGS) entry which is preliminary data.</text>
</comment>
<dbReference type="InterPro" id="IPR011990">
    <property type="entry name" value="TPR-like_helical_dom_sf"/>
</dbReference>
<feature type="non-terminal residue" evidence="2">
    <location>
        <position position="196"/>
    </location>
</feature>
<dbReference type="Gene3D" id="1.25.40.10">
    <property type="entry name" value="Tetratricopeptide repeat domain"/>
    <property type="match status" value="1"/>
</dbReference>
<dbReference type="Proteomes" id="UP000231553">
    <property type="component" value="Unassembled WGS sequence"/>
</dbReference>
<organism evidence="2 3">
    <name type="scientific">Pseudooceanicola lipolyticus</name>
    <dbReference type="NCBI Taxonomy" id="2029104"/>
    <lineage>
        <taxon>Bacteria</taxon>
        <taxon>Pseudomonadati</taxon>
        <taxon>Pseudomonadota</taxon>
        <taxon>Alphaproteobacteria</taxon>
        <taxon>Rhodobacterales</taxon>
        <taxon>Paracoccaceae</taxon>
        <taxon>Pseudooceanicola</taxon>
    </lineage>
</organism>
<dbReference type="InterPro" id="IPR027417">
    <property type="entry name" value="P-loop_NTPase"/>
</dbReference>
<feature type="repeat" description="TPR" evidence="1">
    <location>
        <begin position="11"/>
        <end position="44"/>
    </location>
</feature>
<dbReference type="PROSITE" id="PS50005">
    <property type="entry name" value="TPR"/>
    <property type="match status" value="1"/>
</dbReference>
<feature type="non-terminal residue" evidence="2">
    <location>
        <position position="1"/>
    </location>
</feature>
<gene>
    <name evidence="2" type="ORF">CVM52_26390</name>
</gene>
<sequence length="196" mass="20606">RAALGHGAADAAPLNNLGILARASGDLAAAEGFFRQAVALNPGSAHLHHNLARAIRYHAEEPHLAQMQTQLAGFAPGDSAAAPLHFALFKALDELDQRDAAFAHLSEGNRLSKAAQPVDIRREAVRFAFSKQLCAGPLPEIAAEGPPGPVFITGLPRSGTTLVERILAQTPEGHACGELPVATTACARLLRRVQAR</sequence>
<proteinExistence type="predicted"/>
<dbReference type="RefSeq" id="WP_205965050.1">
    <property type="nucleotide sequence ID" value="NZ_PGTB01000426.1"/>
</dbReference>
<keyword evidence="1" id="KW-0802">TPR repeat</keyword>
<dbReference type="EMBL" id="PGTB01000426">
    <property type="protein sequence ID" value="PJE27127.1"/>
    <property type="molecule type" value="Genomic_DNA"/>
</dbReference>
<name>A0A2M8ISY7_9RHOB</name>
<dbReference type="Pfam" id="PF13469">
    <property type="entry name" value="Sulfotransfer_3"/>
    <property type="match status" value="1"/>
</dbReference>
<keyword evidence="3" id="KW-1185">Reference proteome</keyword>
<evidence type="ECO:0000313" key="2">
    <source>
        <dbReference type="EMBL" id="PJE27127.1"/>
    </source>
</evidence>
<dbReference type="InterPro" id="IPR019734">
    <property type="entry name" value="TPR_rpt"/>
</dbReference>
<dbReference type="SUPFAM" id="SSF52540">
    <property type="entry name" value="P-loop containing nucleoside triphosphate hydrolases"/>
    <property type="match status" value="1"/>
</dbReference>
<dbReference type="Gene3D" id="3.40.50.300">
    <property type="entry name" value="P-loop containing nucleotide triphosphate hydrolases"/>
    <property type="match status" value="1"/>
</dbReference>
<evidence type="ECO:0000256" key="1">
    <source>
        <dbReference type="PROSITE-ProRule" id="PRU00339"/>
    </source>
</evidence>
<accession>A0A2M8ISY7</accession>
<protein>
    <submittedName>
        <fullName evidence="2">Uncharacterized protein</fullName>
    </submittedName>
</protein>
<dbReference type="AlphaFoldDB" id="A0A2M8ISY7"/>
<reference evidence="2 3" key="1">
    <citation type="journal article" date="2018" name="Int. J. Syst. Evol. Microbiol.">
        <title>Pseudooceanicola lipolyticus sp. nov., a marine alphaproteobacterium, reclassification of Oceanicola flagellatus as Pseudooceanicola flagellatus comb. nov. and emended description of the genus Pseudooceanicola.</title>
        <authorList>
            <person name="Huang M.-M."/>
            <person name="Guo L.-L."/>
            <person name="Wu Y.-H."/>
            <person name="Lai Q.-L."/>
            <person name="Shao Z.-Z."/>
            <person name="Wang C.-S."/>
            <person name="Wu M."/>
            <person name="Xu X.-W."/>
        </authorList>
    </citation>
    <scope>NUCLEOTIDE SEQUENCE [LARGE SCALE GENOMIC DNA]</scope>
    <source>
        <strain evidence="2 3">157</strain>
    </source>
</reference>
<dbReference type="SUPFAM" id="SSF48452">
    <property type="entry name" value="TPR-like"/>
    <property type="match status" value="1"/>
</dbReference>
<evidence type="ECO:0000313" key="3">
    <source>
        <dbReference type="Proteomes" id="UP000231553"/>
    </source>
</evidence>